<dbReference type="Gene3D" id="3.40.190.10">
    <property type="entry name" value="Periplasmic binding protein-like II"/>
    <property type="match status" value="1"/>
</dbReference>
<dbReference type="AlphaFoldDB" id="A0AAJ2EYR6"/>
<dbReference type="GO" id="GO:0033265">
    <property type="term" value="F:choline binding"/>
    <property type="evidence" value="ECO:0007669"/>
    <property type="project" value="InterPro"/>
</dbReference>
<dbReference type="GO" id="GO:0015871">
    <property type="term" value="P:choline transport"/>
    <property type="evidence" value="ECO:0007669"/>
    <property type="project" value="InterPro"/>
</dbReference>
<dbReference type="InterPro" id="IPR007210">
    <property type="entry name" value="ABC_Gly_betaine_transp_sub-bd"/>
</dbReference>
<dbReference type="EMBL" id="JAVJAF010000001">
    <property type="protein sequence ID" value="MDR6235856.1"/>
    <property type="molecule type" value="Genomic_DNA"/>
</dbReference>
<dbReference type="Proteomes" id="UP001268036">
    <property type="component" value="Unassembled WGS sequence"/>
</dbReference>
<accession>A0AAJ2EYR6</accession>
<dbReference type="RefSeq" id="WP_309760779.1">
    <property type="nucleotide sequence ID" value="NZ_JAVJAF010000001.1"/>
</dbReference>
<dbReference type="GO" id="GO:0043190">
    <property type="term" value="C:ATP-binding cassette (ABC) transporter complex"/>
    <property type="evidence" value="ECO:0007669"/>
    <property type="project" value="InterPro"/>
</dbReference>
<protein>
    <submittedName>
        <fullName evidence="3">Glycine betaine/proline transport system substrate-binding protein</fullName>
    </submittedName>
</protein>
<dbReference type="CDD" id="cd13640">
    <property type="entry name" value="PBP2_ChoX"/>
    <property type="match status" value="1"/>
</dbReference>
<feature type="signal peptide" evidence="1">
    <location>
        <begin position="1"/>
        <end position="20"/>
    </location>
</feature>
<sequence>MWLRLICLLSVALFASWASATTEPEECRVVKFSDTGWTDVQVTTASARYVLSALGYQVEVQRLSVPDTLQALADGNVDVFLGTWMPSMEKRIKPYLDNNQIQQIRVNLEGARYTLGVLQNVYDAGVKSFADLSKYADKFDHEIYGLQPGGNGNKRIQNMISQNAYGLGDFKLIESSESVMLANVKRKELLNQWVVFLAWEPHPMNTQFKIAYLSGGEDVWGPNLGASSVYTSTRKDYARKCPNVGRFLANLHFTIDMENKLSSEVLDQKTNPRRAVRNFLRENGAVLDKWLEGVQSVSGTPGSATVKAALAR</sequence>
<keyword evidence="1" id="KW-0732">Signal</keyword>
<feature type="chain" id="PRO_5042470394" evidence="1">
    <location>
        <begin position="21"/>
        <end position="312"/>
    </location>
</feature>
<dbReference type="Pfam" id="PF04069">
    <property type="entry name" value="OpuAC"/>
    <property type="match status" value="1"/>
</dbReference>
<dbReference type="Gene3D" id="3.40.190.100">
    <property type="entry name" value="Glycine betaine-binding periplasmic protein, domain 2"/>
    <property type="match status" value="1"/>
</dbReference>
<feature type="domain" description="ABC-type glycine betaine transport system substrate-binding" evidence="2">
    <location>
        <begin position="30"/>
        <end position="282"/>
    </location>
</feature>
<name>A0AAJ2EYR6_9PSED</name>
<reference evidence="3" key="1">
    <citation type="submission" date="2023-08" db="EMBL/GenBank/DDBJ databases">
        <title>Functional and genomic diversity of the sorghum phyllosphere microbiome.</title>
        <authorList>
            <person name="Shade A."/>
        </authorList>
    </citation>
    <scope>NUCLEOTIDE SEQUENCE</scope>
    <source>
        <strain evidence="3">SORGH_AS_0201</strain>
    </source>
</reference>
<evidence type="ECO:0000313" key="4">
    <source>
        <dbReference type="Proteomes" id="UP001268036"/>
    </source>
</evidence>
<dbReference type="GO" id="GO:0042597">
    <property type="term" value="C:periplasmic space"/>
    <property type="evidence" value="ECO:0007669"/>
    <property type="project" value="InterPro"/>
</dbReference>
<dbReference type="SUPFAM" id="SSF53850">
    <property type="entry name" value="Periplasmic binding protein-like II"/>
    <property type="match status" value="1"/>
</dbReference>
<comment type="caution">
    <text evidence="3">The sequence shown here is derived from an EMBL/GenBank/DDBJ whole genome shotgun (WGS) entry which is preliminary data.</text>
</comment>
<dbReference type="InterPro" id="IPR017783">
    <property type="entry name" value="ABC_choline_sub-bd"/>
</dbReference>
<evidence type="ECO:0000259" key="2">
    <source>
        <dbReference type="Pfam" id="PF04069"/>
    </source>
</evidence>
<evidence type="ECO:0000313" key="3">
    <source>
        <dbReference type="EMBL" id="MDR6235856.1"/>
    </source>
</evidence>
<dbReference type="NCBIfam" id="TIGR03414">
    <property type="entry name" value="ABC_choline_bnd"/>
    <property type="match status" value="1"/>
</dbReference>
<gene>
    <name evidence="3" type="ORF">QE440_003597</name>
</gene>
<proteinExistence type="predicted"/>
<organism evidence="3 4">
    <name type="scientific">Pseudomonas oryzihabitans</name>
    <dbReference type="NCBI Taxonomy" id="47885"/>
    <lineage>
        <taxon>Bacteria</taxon>
        <taxon>Pseudomonadati</taxon>
        <taxon>Pseudomonadota</taxon>
        <taxon>Gammaproteobacteria</taxon>
        <taxon>Pseudomonadales</taxon>
        <taxon>Pseudomonadaceae</taxon>
        <taxon>Pseudomonas</taxon>
    </lineage>
</organism>
<evidence type="ECO:0000256" key="1">
    <source>
        <dbReference type="SAM" id="SignalP"/>
    </source>
</evidence>
<dbReference type="GO" id="GO:0022857">
    <property type="term" value="F:transmembrane transporter activity"/>
    <property type="evidence" value="ECO:0007669"/>
    <property type="project" value="InterPro"/>
</dbReference>